<evidence type="ECO:0000256" key="3">
    <source>
        <dbReference type="ARBA" id="ARBA00022490"/>
    </source>
</evidence>
<dbReference type="VEuPathDB" id="CryptoDB:Chro.30136"/>
<dbReference type="PANTHER" id="PTHR12894">
    <property type="entry name" value="CNH DOMAIN CONTAINING"/>
    <property type="match status" value="1"/>
</dbReference>
<feature type="compositionally biased region" description="Low complexity" evidence="5">
    <location>
        <begin position="426"/>
        <end position="453"/>
    </location>
</feature>
<feature type="region of interest" description="Disordered" evidence="5">
    <location>
        <begin position="424"/>
        <end position="453"/>
    </location>
</feature>
<dbReference type="InterPro" id="IPR032914">
    <property type="entry name" value="Vam6/VPS39/TRAP1"/>
</dbReference>
<dbReference type="GO" id="GO:0006914">
    <property type="term" value="P:autophagy"/>
    <property type="evidence" value="ECO:0007669"/>
    <property type="project" value="TreeGrafter"/>
</dbReference>
<dbReference type="PROSITE" id="PS50219">
    <property type="entry name" value="CNH"/>
    <property type="match status" value="1"/>
</dbReference>
<dbReference type="GO" id="GO:0005737">
    <property type="term" value="C:cytoplasm"/>
    <property type="evidence" value="ECO:0007669"/>
    <property type="project" value="UniProtKB-SubCell"/>
</dbReference>
<evidence type="ECO:0000259" key="6">
    <source>
        <dbReference type="PROSITE" id="PS50219"/>
    </source>
</evidence>
<dbReference type="PANTHER" id="PTHR12894:SF27">
    <property type="entry name" value="TRANSFORMING GROWTH FACTOR-BETA RECEPTOR-ASSOCIATED PROTEIN 1"/>
    <property type="match status" value="1"/>
</dbReference>
<comment type="subcellular location">
    <subcellularLocation>
        <location evidence="1">Cytoplasm</location>
    </subcellularLocation>
</comment>
<evidence type="ECO:0000256" key="2">
    <source>
        <dbReference type="ARBA" id="ARBA00022448"/>
    </source>
</evidence>
<dbReference type="InterPro" id="IPR019453">
    <property type="entry name" value="VPS39/TGFA1_Znf"/>
</dbReference>
<reference evidence="7" key="1">
    <citation type="submission" date="2015-08" db="EMBL/GenBank/DDBJ databases">
        <authorList>
            <person name="Babu N.S."/>
            <person name="Beckwith C.J."/>
            <person name="Beseler K.G."/>
            <person name="Brison A."/>
            <person name="Carone J.V."/>
            <person name="Caskin T.P."/>
            <person name="Diamond M."/>
            <person name="Durham M.E."/>
            <person name="Foxe J.M."/>
            <person name="Go M."/>
            <person name="Henderson B.A."/>
            <person name="Jones I.B."/>
            <person name="McGettigan J.A."/>
            <person name="Micheletti S.J."/>
            <person name="Nasrallah M.E."/>
            <person name="Ortiz D."/>
            <person name="Piller C.R."/>
            <person name="Privatt S.R."/>
            <person name="Schneider S.L."/>
            <person name="Sharp S."/>
            <person name="Smith T.C."/>
            <person name="Stanton J.D."/>
            <person name="Ullery H.E."/>
            <person name="Wilson R.J."/>
            <person name="Serrano M.G."/>
            <person name="Buck G."/>
            <person name="Lee V."/>
            <person name="Wang Y."/>
            <person name="Carvalho R."/>
            <person name="Voegtly L."/>
            <person name="Shi R."/>
            <person name="Duckworth R."/>
            <person name="Johnson A."/>
            <person name="Loviza R."/>
            <person name="Walstead R."/>
            <person name="Shah Z."/>
            <person name="Kiflezghi M."/>
            <person name="Wade K."/>
            <person name="Ball S.L."/>
            <person name="Bradley K.W."/>
            <person name="Asai D.J."/>
            <person name="Bowman C.A."/>
            <person name="Russell D.A."/>
            <person name="Pope W.H."/>
            <person name="Jacobs-Sera D."/>
            <person name="Hendrix R.W."/>
            <person name="Hatfull G.F."/>
        </authorList>
    </citation>
    <scope>NUCLEOTIDE SEQUENCE [LARGE SCALE GENOMIC DNA]</scope>
</reference>
<feature type="region of interest" description="Disordered" evidence="5">
    <location>
        <begin position="247"/>
        <end position="268"/>
    </location>
</feature>
<gene>
    <name evidence="7" type="ORF">CHUDEA3_1050</name>
</gene>
<dbReference type="VEuPathDB" id="CryptoDB:ChTU502y2012_389g0115"/>
<evidence type="ECO:0000256" key="1">
    <source>
        <dbReference type="ARBA" id="ARBA00004496"/>
    </source>
</evidence>
<keyword evidence="3" id="KW-0963">Cytoplasm</keyword>
<keyword evidence="2" id="KW-0813">Transport</keyword>
<dbReference type="GO" id="GO:0015031">
    <property type="term" value="P:protein transport"/>
    <property type="evidence" value="ECO:0007669"/>
    <property type="project" value="UniProtKB-KW"/>
</dbReference>
<accession>A0A0S4TDY5</accession>
<protein>
    <recommendedName>
        <fullName evidence="6">CNH domain-containing protein</fullName>
    </recommendedName>
</protein>
<dbReference type="GO" id="GO:0016020">
    <property type="term" value="C:membrane"/>
    <property type="evidence" value="ECO:0007669"/>
    <property type="project" value="TreeGrafter"/>
</dbReference>
<organism evidence="7">
    <name type="scientific">Cryptosporidium hominis</name>
    <dbReference type="NCBI Taxonomy" id="237895"/>
    <lineage>
        <taxon>Eukaryota</taxon>
        <taxon>Sar</taxon>
        <taxon>Alveolata</taxon>
        <taxon>Apicomplexa</taxon>
        <taxon>Conoidasida</taxon>
        <taxon>Coccidia</taxon>
        <taxon>Eucoccidiorida</taxon>
        <taxon>Eimeriorina</taxon>
        <taxon>Cryptosporidiidae</taxon>
        <taxon>Cryptosporidium</taxon>
    </lineage>
</organism>
<dbReference type="InterPro" id="IPR001180">
    <property type="entry name" value="CNH_dom"/>
</dbReference>
<feature type="domain" description="CNH" evidence="6">
    <location>
        <begin position="18"/>
        <end position="440"/>
    </location>
</feature>
<evidence type="ECO:0000256" key="5">
    <source>
        <dbReference type="SAM" id="MobiDB-lite"/>
    </source>
</evidence>
<name>A0A0S4TDY5_CRYHO</name>
<sequence>MRRFDVVPITSEFSENPNITITSLCYVPVIGYIYAGTNFGDILLYKYEDFHGIQKNDGSDVLGFDLNKDRIVGKERCVRIKNISQKCKRIDKIFPIICYDTVVNDEMENRVLIGGVILCICDGNLLYLDFRLIGKINLLCKGVSSVSIWKDSFNINTFQTKFCIATKKKIIFYNTCLLGDLLDIQDILEYDNEVNNNPSMHNKKRSSLESRSSVVKNGKDSTIQNEDASKGYPSGVNSWFGFSTNNSHSNNNKNGNNNNVDNSHKTSAKDEMGYNEDYLSSIEFIKVDEIQIPSRLASFTESICNIEWCDNWVCFVIANTYFIMNIDDQSINDILNLDQLGNNFQPQIIILPEQEFMLTCQDNLGAFFSFSTLEPSPKSMIQWPSEGLTGVVLSSPYLLGGTKSGIIQIYSLANYDANPLIKESKTSNNSSNLRSTNELSSVGGNNRGFSNNNSHNSVQTLQLDDEITCISTGGTCEGIFFGPSSVITAPLGPMVVVSTKTKIYALTPIPIEESIFGLVNRSQGKQALNMLRTYCNSNDLLYNSLLYKTQCLIGWFEFKNLQFEKAFQSFKQAHIDPRVLIILFWKDLIPIEWDLKYSNGSFSDLYEYAKLPWMNSKGNLSEDLSPDVKFHESLLKSVLRKKGLNKLPPSIDLFVRSLLLNKSEFNSNLQINIEGDVEKIDEYIYFANKSFKMFLLSERGKYTSNIENSKDNFHQIGEQSEIQKSYSTGKIMDIAIIKLIINEFNCKYKRSQDVSLSNRIILNLLEIDSEQKFNDKGNKDNYLKQEEIMENGIEDEDELMKKKVFRNVFTEFTVDEYEEFLLSNGRYDILAILLAYNSSYLRSLEILENMVNSSDKSSLEAYSSNNSNFINIYLIIFQVLLHLCNSEITPIHIQANLLKRYSRFILDKFDICPIDRLFTLKPVDKFPLTIDEILGLFNLLPTIASNRLTKSYLETIIATQGDNIELKHKINLIEIYINDISANIETGINNLIGDGSSYINLFNDNFRPSKLAIMLEDLEDFDTEILVKHISFNSHFKYKVHDNIIIEYIIILFRSNRHDQALNYIINVLENIELAEIYTLAQIYHNKYAIQSDNMNLKVNAIEKSEFEISFQNYQQNNLIKDSKQVYRKLKFFTEFKLWKIFKDEYSNISSPIQQNNTGDLEMNSWLEILDISHNELSLISEEYNKVKDINEQSSYMKLINKLTSLNRDRNLQNIYSYGSMDSNGEIMVLVKILIESWRSCIQDKSIEKAEKLQNSTINILNKYSFHPDISIGNILQVIPEEWPLLKMINFLKNSLVSSIHNQTSKSISTNLSAISFLRLYEKWSNTRSNHVTITQDMICHVCSLKLGNKPCALYPNGSCVHTHCLSNEYYSFNSY</sequence>
<dbReference type="Proteomes" id="UP000199752">
    <property type="component" value="Chromosome 3"/>
</dbReference>
<evidence type="ECO:0000256" key="4">
    <source>
        <dbReference type="ARBA" id="ARBA00022927"/>
    </source>
</evidence>
<dbReference type="Pfam" id="PF10367">
    <property type="entry name" value="zf-Vps39_C"/>
    <property type="match status" value="1"/>
</dbReference>
<dbReference type="VEuPathDB" id="CryptoDB:CHUDEA3_1050"/>
<feature type="compositionally biased region" description="Low complexity" evidence="5">
    <location>
        <begin position="247"/>
        <end position="261"/>
    </location>
</feature>
<dbReference type="VEuPathDB" id="CryptoDB:GY17_00002629"/>
<dbReference type="GO" id="GO:0034058">
    <property type="term" value="P:endosomal vesicle fusion"/>
    <property type="evidence" value="ECO:0007669"/>
    <property type="project" value="TreeGrafter"/>
</dbReference>
<evidence type="ECO:0000313" key="7">
    <source>
        <dbReference type="EMBL" id="CUV04952.1"/>
    </source>
</evidence>
<keyword evidence="4" id="KW-0653">Protein transport</keyword>
<dbReference type="EMBL" id="LN877949">
    <property type="protein sequence ID" value="CUV04952.1"/>
    <property type="molecule type" value="Genomic_DNA"/>
</dbReference>
<proteinExistence type="predicted"/>